<proteinExistence type="predicted"/>
<evidence type="ECO:0000313" key="2">
    <source>
        <dbReference type="EMBL" id="BBX72023.1"/>
    </source>
</evidence>
<gene>
    <name evidence="2" type="ORF">MPSYJ_54840</name>
</gene>
<accession>A0A7I7MKH7</accession>
<dbReference type="EMBL" id="AP022574">
    <property type="protein sequence ID" value="BBX72023.1"/>
    <property type="molecule type" value="Genomic_DNA"/>
</dbReference>
<evidence type="ECO:0000313" key="3">
    <source>
        <dbReference type="Proteomes" id="UP000466514"/>
    </source>
</evidence>
<keyword evidence="3" id="KW-1185">Reference proteome</keyword>
<organism evidence="2 3">
    <name type="scientific">Mycolicibacterium psychrotolerans</name>
    <dbReference type="NCBI Taxonomy" id="216929"/>
    <lineage>
        <taxon>Bacteria</taxon>
        <taxon>Bacillati</taxon>
        <taxon>Actinomycetota</taxon>
        <taxon>Actinomycetes</taxon>
        <taxon>Mycobacteriales</taxon>
        <taxon>Mycobacteriaceae</taxon>
        <taxon>Mycolicibacterium</taxon>
    </lineage>
</organism>
<name>A0A7I7MKH7_9MYCO</name>
<reference evidence="2 3" key="1">
    <citation type="journal article" date="2019" name="Emerg. Microbes Infect.">
        <title>Comprehensive subspecies identification of 175 nontuberculous mycobacteria species based on 7547 genomic profiles.</title>
        <authorList>
            <person name="Matsumoto Y."/>
            <person name="Kinjo T."/>
            <person name="Motooka D."/>
            <person name="Nabeya D."/>
            <person name="Jung N."/>
            <person name="Uechi K."/>
            <person name="Horii T."/>
            <person name="Iida T."/>
            <person name="Fujita J."/>
            <person name="Nakamura S."/>
        </authorList>
    </citation>
    <scope>NUCLEOTIDE SEQUENCE [LARGE SCALE GENOMIC DNA]</scope>
    <source>
        <strain evidence="2 3">JCM 13323</strain>
    </source>
</reference>
<feature type="region of interest" description="Disordered" evidence="1">
    <location>
        <begin position="18"/>
        <end position="66"/>
    </location>
</feature>
<dbReference type="Proteomes" id="UP000466514">
    <property type="component" value="Chromosome"/>
</dbReference>
<feature type="compositionally biased region" description="Polar residues" evidence="1">
    <location>
        <begin position="36"/>
        <end position="51"/>
    </location>
</feature>
<protein>
    <submittedName>
        <fullName evidence="2">Uncharacterized protein</fullName>
    </submittedName>
</protein>
<evidence type="ECO:0000256" key="1">
    <source>
        <dbReference type="SAM" id="MobiDB-lite"/>
    </source>
</evidence>
<dbReference type="AlphaFoldDB" id="A0A7I7MKH7"/>
<sequence>MDPLGSPAALSALGVGAADATGVDDSADGAAFPQPAVSSPITDNAATSTRMVDTVADSPVPRGHFE</sequence>
<dbReference type="KEGG" id="mpsc:MPSYJ_54840"/>